<reference evidence="9" key="1">
    <citation type="submission" date="2019-11" db="EMBL/GenBank/DDBJ databases">
        <title>Genome sequence of Heliorestis convoluta strain HH, an alkaliphilic and minimalistic phototrophic bacterium from a soda lake in Egypt.</title>
        <authorList>
            <person name="Dewey E.D."/>
            <person name="Stokes L.M."/>
            <person name="Burchell B.M."/>
            <person name="Shaffer K.N."/>
            <person name="Huntington A.M."/>
            <person name="Baker J.M."/>
            <person name="Nadendla S."/>
            <person name="Giglio M.G."/>
            <person name="Touchman J.W."/>
            <person name="Blankenship R.E."/>
            <person name="Madigan M.T."/>
            <person name="Sattley W.M."/>
        </authorList>
    </citation>
    <scope>NUCLEOTIDE SEQUENCE [LARGE SCALE GENOMIC DNA]</scope>
    <source>
        <strain evidence="9">HH</strain>
    </source>
</reference>
<dbReference type="InterPro" id="IPR019776">
    <property type="entry name" value="Flagellar_basal_body_rod_CS"/>
</dbReference>
<dbReference type="NCBIfam" id="TIGR01396">
    <property type="entry name" value="FlgB"/>
    <property type="match status" value="1"/>
</dbReference>
<keyword evidence="8" id="KW-0282">Flagellum</keyword>
<comment type="subunit">
    <text evidence="6">The basal body constitutes a major portion of the flagellar organelle and consists of a number of rings mounted on a central rod.</text>
</comment>
<comment type="similarity">
    <text evidence="2 6">Belongs to the flagella basal body rod proteins family.</text>
</comment>
<dbReference type="PIRSF" id="PIRSF002889">
    <property type="entry name" value="Rod_FlgB"/>
    <property type="match status" value="1"/>
</dbReference>
<dbReference type="GO" id="GO:0030694">
    <property type="term" value="C:bacterial-type flagellum basal body, rod"/>
    <property type="evidence" value="ECO:0007669"/>
    <property type="project" value="InterPro"/>
</dbReference>
<evidence type="ECO:0000256" key="6">
    <source>
        <dbReference type="PIRNR" id="PIRNR002889"/>
    </source>
</evidence>
<dbReference type="PANTHER" id="PTHR30435">
    <property type="entry name" value="FLAGELLAR PROTEIN"/>
    <property type="match status" value="1"/>
</dbReference>
<gene>
    <name evidence="8" type="primary">flgB</name>
    <name evidence="8" type="ORF">FTV88_2066</name>
</gene>
<evidence type="ECO:0000256" key="1">
    <source>
        <dbReference type="ARBA" id="ARBA00004117"/>
    </source>
</evidence>
<keyword evidence="9" id="KW-1185">Reference proteome</keyword>
<evidence type="ECO:0000313" key="8">
    <source>
        <dbReference type="EMBL" id="QGG48164.1"/>
    </source>
</evidence>
<dbReference type="OrthoDB" id="9792068at2"/>
<name>A0A5Q2MYX4_9FIRM</name>
<feature type="domain" description="Flagellar basal body rod protein N-terminal" evidence="7">
    <location>
        <begin position="14"/>
        <end position="39"/>
    </location>
</feature>
<dbReference type="InterPro" id="IPR001444">
    <property type="entry name" value="Flag_bb_rod_N"/>
</dbReference>
<dbReference type="PANTHER" id="PTHR30435:SF12">
    <property type="entry name" value="FLAGELLAR BASAL BODY ROD PROTEIN FLGB"/>
    <property type="match status" value="1"/>
</dbReference>
<dbReference type="KEGG" id="hcv:FTV88_2066"/>
<evidence type="ECO:0000256" key="5">
    <source>
        <dbReference type="ARBA" id="ARBA00024934"/>
    </source>
</evidence>
<dbReference type="Pfam" id="PF00460">
    <property type="entry name" value="Flg_bb_rod"/>
    <property type="match status" value="1"/>
</dbReference>
<keyword evidence="8" id="KW-0966">Cell projection</keyword>
<dbReference type="PROSITE" id="PS00588">
    <property type="entry name" value="FLAGELLA_BB_ROD"/>
    <property type="match status" value="1"/>
</dbReference>
<evidence type="ECO:0000259" key="7">
    <source>
        <dbReference type="Pfam" id="PF00460"/>
    </source>
</evidence>
<dbReference type="EMBL" id="CP045875">
    <property type="protein sequence ID" value="QGG48164.1"/>
    <property type="molecule type" value="Genomic_DNA"/>
</dbReference>
<comment type="subcellular location">
    <subcellularLocation>
        <location evidence="1 6">Bacterial flagellum basal body</location>
    </subcellularLocation>
</comment>
<keyword evidence="8" id="KW-0969">Cilium</keyword>
<evidence type="ECO:0000256" key="2">
    <source>
        <dbReference type="ARBA" id="ARBA00009677"/>
    </source>
</evidence>
<evidence type="ECO:0000313" key="9">
    <source>
        <dbReference type="Proteomes" id="UP000366051"/>
    </source>
</evidence>
<proteinExistence type="inferred from homology"/>
<dbReference type="Proteomes" id="UP000366051">
    <property type="component" value="Chromosome"/>
</dbReference>
<keyword evidence="4 6" id="KW-0975">Bacterial flagellum</keyword>
<dbReference type="AlphaFoldDB" id="A0A5Q2MYX4"/>
<dbReference type="RefSeq" id="WP_153725408.1">
    <property type="nucleotide sequence ID" value="NZ_CP045875.1"/>
</dbReference>
<accession>A0A5Q2MYX4</accession>
<sequence length="138" mass="15818">MRFFDTASTNLLEKGLDAAALRHRVIADNIANVDTPGYKRKEVHFEQELAQKLSHSSMMRLEGTVNNKRHISLGHFSTDNLKGNIIDTGQQKYRNDENNVDIDKEMTMLAKNTLWYDAMLTQIARRLSGLKTVIKEVR</sequence>
<comment type="function">
    <text evidence="5 6">Structural component of flagellum, the bacterial motility apparatus. Part of the rod structure of flagellar basal body.</text>
</comment>
<dbReference type="GO" id="GO:0071978">
    <property type="term" value="P:bacterial-type flagellum-dependent swarming motility"/>
    <property type="evidence" value="ECO:0007669"/>
    <property type="project" value="TreeGrafter"/>
</dbReference>
<evidence type="ECO:0000256" key="3">
    <source>
        <dbReference type="ARBA" id="ARBA00014376"/>
    </source>
</evidence>
<protein>
    <recommendedName>
        <fullName evidence="3 6">Flagellar basal body rod protein FlgB</fullName>
    </recommendedName>
</protein>
<evidence type="ECO:0000256" key="4">
    <source>
        <dbReference type="ARBA" id="ARBA00023143"/>
    </source>
</evidence>
<organism evidence="8 9">
    <name type="scientific">Heliorestis convoluta</name>
    <dbReference type="NCBI Taxonomy" id="356322"/>
    <lineage>
        <taxon>Bacteria</taxon>
        <taxon>Bacillati</taxon>
        <taxon>Bacillota</taxon>
        <taxon>Clostridia</taxon>
        <taxon>Eubacteriales</taxon>
        <taxon>Heliobacteriaceae</taxon>
        <taxon>Heliorestis</taxon>
    </lineage>
</organism>
<dbReference type="InterPro" id="IPR006300">
    <property type="entry name" value="FlgB"/>
</dbReference>